<evidence type="ECO:0000313" key="7">
    <source>
        <dbReference type="EMBL" id="KAF4352935.1"/>
    </source>
</evidence>
<comment type="caution">
    <text evidence="7">The sequence shown here is derived from an EMBL/GenBank/DDBJ whole genome shotgun (WGS) entry which is preliminary data.</text>
</comment>
<proteinExistence type="inferred from homology"/>
<evidence type="ECO:0000256" key="6">
    <source>
        <dbReference type="SAM" id="Phobius"/>
    </source>
</evidence>
<dbReference type="GO" id="GO:0016020">
    <property type="term" value="C:membrane"/>
    <property type="evidence" value="ECO:0007669"/>
    <property type="project" value="UniProtKB-SubCell"/>
</dbReference>
<name>A0A7J6E3E9_CANSA</name>
<comment type="similarity">
    <text evidence="2">Belongs to the cornichon family.</text>
</comment>
<evidence type="ECO:0000256" key="4">
    <source>
        <dbReference type="ARBA" id="ARBA00022989"/>
    </source>
</evidence>
<sequence length="101" mass="12071">MWGLWVWLLSFFFILTLILLVGYQLICLVDLDSDYINLYDSTSRINMVVLPEFITQGLQCLLLVLIGHWVMFVLHIPYFYYNVRQYIEGKHLVDSNEVFKF</sequence>
<evidence type="ECO:0000256" key="3">
    <source>
        <dbReference type="ARBA" id="ARBA00022692"/>
    </source>
</evidence>
<evidence type="ECO:0000256" key="1">
    <source>
        <dbReference type="ARBA" id="ARBA00004141"/>
    </source>
</evidence>
<dbReference type="Proteomes" id="UP000525078">
    <property type="component" value="Unassembled WGS sequence"/>
</dbReference>
<evidence type="ECO:0000313" key="8">
    <source>
        <dbReference type="Proteomes" id="UP000525078"/>
    </source>
</evidence>
<evidence type="ECO:0000256" key="2">
    <source>
        <dbReference type="ARBA" id="ARBA00010095"/>
    </source>
</evidence>
<gene>
    <name evidence="7" type="ORF">F8388_000695</name>
</gene>
<dbReference type="GO" id="GO:0016192">
    <property type="term" value="P:vesicle-mediated transport"/>
    <property type="evidence" value="ECO:0007669"/>
    <property type="project" value="InterPro"/>
</dbReference>
<comment type="subcellular location">
    <subcellularLocation>
        <location evidence="1">Membrane</location>
        <topology evidence="1">Multi-pass membrane protein</topology>
    </subcellularLocation>
</comment>
<dbReference type="SMART" id="SM01398">
    <property type="entry name" value="Cornichon"/>
    <property type="match status" value="1"/>
</dbReference>
<keyword evidence="5 6" id="KW-0472">Membrane</keyword>
<reference evidence="7 8" key="1">
    <citation type="journal article" date="2020" name="bioRxiv">
        <title>Sequence and annotation of 42 cannabis genomes reveals extensive copy number variation in cannabinoid synthesis and pathogen resistance genes.</title>
        <authorList>
            <person name="Mckernan K.J."/>
            <person name="Helbert Y."/>
            <person name="Kane L.T."/>
            <person name="Ebling H."/>
            <person name="Zhang L."/>
            <person name="Liu B."/>
            <person name="Eaton Z."/>
            <person name="Mclaughlin S."/>
            <person name="Kingan S."/>
            <person name="Baybayan P."/>
            <person name="Concepcion G."/>
            <person name="Jordan M."/>
            <person name="Riva A."/>
            <person name="Barbazuk W."/>
            <person name="Harkins T."/>
        </authorList>
    </citation>
    <scope>NUCLEOTIDE SEQUENCE [LARGE SCALE GENOMIC DNA]</scope>
    <source>
        <strain evidence="8">cv. Jamaican Lion 4</strain>
        <tissue evidence="7">Leaf</tissue>
    </source>
</reference>
<feature type="transmembrane region" description="Helical" evidence="6">
    <location>
        <begin position="6"/>
        <end position="29"/>
    </location>
</feature>
<dbReference type="AlphaFoldDB" id="A0A7J6E3E9"/>
<evidence type="ECO:0000256" key="5">
    <source>
        <dbReference type="ARBA" id="ARBA00023136"/>
    </source>
</evidence>
<dbReference type="InterPro" id="IPR003377">
    <property type="entry name" value="Cornichon"/>
</dbReference>
<protein>
    <submittedName>
        <fullName evidence="7">Uncharacterized protein</fullName>
    </submittedName>
</protein>
<accession>A0A7J6E3E9</accession>
<dbReference type="PANTHER" id="PTHR12290">
    <property type="entry name" value="CORNICHON-RELATED"/>
    <property type="match status" value="1"/>
</dbReference>
<feature type="transmembrane region" description="Helical" evidence="6">
    <location>
        <begin position="60"/>
        <end position="81"/>
    </location>
</feature>
<keyword evidence="4 6" id="KW-1133">Transmembrane helix</keyword>
<dbReference type="EMBL" id="JAATIP010000302">
    <property type="protein sequence ID" value="KAF4352935.1"/>
    <property type="molecule type" value="Genomic_DNA"/>
</dbReference>
<dbReference type="Pfam" id="PF03311">
    <property type="entry name" value="Cornichon"/>
    <property type="match status" value="1"/>
</dbReference>
<keyword evidence="3 6" id="KW-0812">Transmembrane</keyword>
<organism evidence="7 8">
    <name type="scientific">Cannabis sativa</name>
    <name type="common">Hemp</name>
    <name type="synonym">Marijuana</name>
    <dbReference type="NCBI Taxonomy" id="3483"/>
    <lineage>
        <taxon>Eukaryota</taxon>
        <taxon>Viridiplantae</taxon>
        <taxon>Streptophyta</taxon>
        <taxon>Embryophyta</taxon>
        <taxon>Tracheophyta</taxon>
        <taxon>Spermatophyta</taxon>
        <taxon>Magnoliopsida</taxon>
        <taxon>eudicotyledons</taxon>
        <taxon>Gunneridae</taxon>
        <taxon>Pentapetalae</taxon>
        <taxon>rosids</taxon>
        <taxon>fabids</taxon>
        <taxon>Rosales</taxon>
        <taxon>Cannabaceae</taxon>
        <taxon>Cannabis</taxon>
    </lineage>
</organism>